<dbReference type="GO" id="GO:0031048">
    <property type="term" value="P:regulatory ncRNA-mediated heterochromatin formation"/>
    <property type="evidence" value="ECO:0007669"/>
    <property type="project" value="TreeGrafter"/>
</dbReference>
<dbReference type="InterPro" id="IPR013633">
    <property type="entry name" value="NRDE-2"/>
</dbReference>
<reference evidence="5" key="2">
    <citation type="journal article" date="2020" name="Nat. Commun.">
        <title>Large-scale genome sequencing of mycorrhizal fungi provides insights into the early evolution of symbiotic traits.</title>
        <authorList>
            <person name="Miyauchi S."/>
            <person name="Kiss E."/>
            <person name="Kuo A."/>
            <person name="Drula E."/>
            <person name="Kohler A."/>
            <person name="Sanchez-Garcia M."/>
            <person name="Morin E."/>
            <person name="Andreopoulos B."/>
            <person name="Barry K.W."/>
            <person name="Bonito G."/>
            <person name="Buee M."/>
            <person name="Carver A."/>
            <person name="Chen C."/>
            <person name="Cichocki N."/>
            <person name="Clum A."/>
            <person name="Culley D."/>
            <person name="Crous P.W."/>
            <person name="Fauchery L."/>
            <person name="Girlanda M."/>
            <person name="Hayes R.D."/>
            <person name="Keri Z."/>
            <person name="LaButti K."/>
            <person name="Lipzen A."/>
            <person name="Lombard V."/>
            <person name="Magnuson J."/>
            <person name="Maillard F."/>
            <person name="Murat C."/>
            <person name="Nolan M."/>
            <person name="Ohm R.A."/>
            <person name="Pangilinan J."/>
            <person name="Pereira M.F."/>
            <person name="Perotto S."/>
            <person name="Peter M."/>
            <person name="Pfister S."/>
            <person name="Riley R."/>
            <person name="Sitrit Y."/>
            <person name="Stielow J.B."/>
            <person name="Szollosi G."/>
            <person name="Zifcakova L."/>
            <person name="Stursova M."/>
            <person name="Spatafora J.W."/>
            <person name="Tedersoo L."/>
            <person name="Vaario L.M."/>
            <person name="Yamada A."/>
            <person name="Yan M."/>
            <person name="Wang P."/>
            <person name="Xu J."/>
            <person name="Bruns T."/>
            <person name="Baldrian P."/>
            <person name="Vilgalys R."/>
            <person name="Dunand C."/>
            <person name="Henrissat B."/>
            <person name="Grigoriev I.V."/>
            <person name="Hibbett D."/>
            <person name="Nagy L.G."/>
            <person name="Martin F.M."/>
        </authorList>
    </citation>
    <scope>NUCLEOTIDE SEQUENCE</scope>
    <source>
        <strain evidence="5">Prilba</strain>
    </source>
</reference>
<evidence type="ECO:0000256" key="4">
    <source>
        <dbReference type="SAM" id="MobiDB-lite"/>
    </source>
</evidence>
<dbReference type="GO" id="GO:0071013">
    <property type="term" value="C:catalytic step 2 spliceosome"/>
    <property type="evidence" value="ECO:0007669"/>
    <property type="project" value="TreeGrafter"/>
</dbReference>
<comment type="similarity">
    <text evidence="2">Belongs to the NRDE2 family.</text>
</comment>
<organism evidence="5 6">
    <name type="scientific">Russula ochroleuca</name>
    <dbReference type="NCBI Taxonomy" id="152965"/>
    <lineage>
        <taxon>Eukaryota</taxon>
        <taxon>Fungi</taxon>
        <taxon>Dikarya</taxon>
        <taxon>Basidiomycota</taxon>
        <taxon>Agaricomycotina</taxon>
        <taxon>Agaricomycetes</taxon>
        <taxon>Russulales</taxon>
        <taxon>Russulaceae</taxon>
        <taxon>Russula</taxon>
    </lineage>
</organism>
<sequence>MSVPPSFSSFPPSFGSFPDLGGSSRKDPETISSSTHAPRRRDPKDEDKQSDRRKKKRDRRDRRSNLGQIPSSERGSRSRDSQDHGKAFHDDERIKAEEDSARRAGQQDVSQPVFFSDKKGDPLSIQYGGIYSRDIPKYHLVGWGRKALGLTSAWTIVHRSNRSVEVVVGGRRKLLGIGDTVSRRLLETTPRRRLMASAEASGKYQEMDGFIPLPSRKPHLVEPKDYRSIGSLKDHGSESDSSSASAASDSDDDDDRTAFSSNHEKMRSLEEQLSVDPSSVSTWLSLLSLSLSQVPFASKNSSKVRSDITLSILGRALPTLPEGPSTRIRLLYLHAGEELWTSEKLEQEWEKAFTAGDINIFLAWLDWRIRNGSRGVDGILEAAVRVLASAASELERLRVFWRLTCALRQAGFIERSMALFQAQADLACFHNSPAISQLPFEEQINNLEEYWDLEAPRIGEPGSTGWVDWYMAGKPERTSRRAPASGSSTHVAVAASLSDPYQRWAQTEVRADEPMRPPLRSTDSDAELDPYATILFSDIRPFLFELTSKRSKGLLRLMWLSHLGLHVPDLEAMAGTDDDDRWAQVRLVSRSYIKAIFPSSTDTQGFAPESHAGILVGREKQYMDSFGPIKDWSHRCIGPLEVSEFRNGEARWAMWTKEDIAGVDVEFVRTVFDQCRMGDDDVEWDLLTLAFEAAIDVKRQVRLSRRFLASVPESLPHWAAHARLERLRGRLDEARKVYQTVLSSPASTRSRLSAGPLWWDWAEMEWLTNDSDAATSVALRAAEVEGLGLAILRGRRALEATALDIPEALWKVREAWTRLGVLLELLTGDSLPSFLTAPLEAGSVVQESMAVASLGMFYHHISTLKSPTRPAVLRERLEKAVELFPNNTILLGMFLEMQRGQGLWGRVRELGDVSISCDVDCGKGISRRVAEIWLGGWEKGRWFWEVERIRGSLTVAIASERTRRSPVLWRLLLELEIRAGDLERAKSFLLQAIGECPLVKDIYMQAFDRIRPAFSAHELRSLWETMVERGLRIRKGLEEVIEGWDEGQGSHMEEEVELDEIEYNARELARLKPY</sequence>
<dbReference type="PANTHER" id="PTHR13471:SF0">
    <property type="entry name" value="NUCLEAR EXOSOME REGULATOR NRDE2"/>
    <property type="match status" value="1"/>
</dbReference>
<evidence type="ECO:0000256" key="2">
    <source>
        <dbReference type="ARBA" id="ARBA00009265"/>
    </source>
</evidence>
<feature type="region of interest" description="Disordered" evidence="4">
    <location>
        <begin position="228"/>
        <end position="259"/>
    </location>
</feature>
<dbReference type="GO" id="GO:1902369">
    <property type="term" value="P:negative regulation of RNA catabolic process"/>
    <property type="evidence" value="ECO:0007669"/>
    <property type="project" value="TreeGrafter"/>
</dbReference>
<dbReference type="InterPro" id="IPR011990">
    <property type="entry name" value="TPR-like_helical_dom_sf"/>
</dbReference>
<dbReference type="EMBL" id="WHVB01000007">
    <property type="protein sequence ID" value="KAF8481304.1"/>
    <property type="molecule type" value="Genomic_DNA"/>
</dbReference>
<dbReference type="Proteomes" id="UP000759537">
    <property type="component" value="Unassembled WGS sequence"/>
</dbReference>
<protein>
    <submittedName>
        <fullName evidence="5">DUF1740-domain-containing protein</fullName>
    </submittedName>
</protein>
<dbReference type="Gene3D" id="1.25.40.10">
    <property type="entry name" value="Tetratricopeptide repeat domain"/>
    <property type="match status" value="1"/>
</dbReference>
<evidence type="ECO:0000313" key="6">
    <source>
        <dbReference type="Proteomes" id="UP000759537"/>
    </source>
</evidence>
<accession>A0A9P5MXS8</accession>
<gene>
    <name evidence="5" type="ORF">DFH94DRAFT_629288</name>
</gene>
<feature type="region of interest" description="Disordered" evidence="4">
    <location>
        <begin position="1"/>
        <end position="117"/>
    </location>
</feature>
<dbReference type="Pfam" id="PF08424">
    <property type="entry name" value="NRDE-2"/>
    <property type="match status" value="1"/>
</dbReference>
<keyword evidence="6" id="KW-1185">Reference proteome</keyword>
<feature type="compositionally biased region" description="Low complexity" evidence="4">
    <location>
        <begin position="239"/>
        <end position="248"/>
    </location>
</feature>
<evidence type="ECO:0000313" key="5">
    <source>
        <dbReference type="EMBL" id="KAF8481304.1"/>
    </source>
</evidence>
<dbReference type="OrthoDB" id="297219at2759"/>
<reference evidence="5" key="1">
    <citation type="submission" date="2019-10" db="EMBL/GenBank/DDBJ databases">
        <authorList>
            <consortium name="DOE Joint Genome Institute"/>
            <person name="Kuo A."/>
            <person name="Miyauchi S."/>
            <person name="Kiss E."/>
            <person name="Drula E."/>
            <person name="Kohler A."/>
            <person name="Sanchez-Garcia M."/>
            <person name="Andreopoulos B."/>
            <person name="Barry K.W."/>
            <person name="Bonito G."/>
            <person name="Buee M."/>
            <person name="Carver A."/>
            <person name="Chen C."/>
            <person name="Cichocki N."/>
            <person name="Clum A."/>
            <person name="Culley D."/>
            <person name="Crous P.W."/>
            <person name="Fauchery L."/>
            <person name="Girlanda M."/>
            <person name="Hayes R."/>
            <person name="Keri Z."/>
            <person name="LaButti K."/>
            <person name="Lipzen A."/>
            <person name="Lombard V."/>
            <person name="Magnuson J."/>
            <person name="Maillard F."/>
            <person name="Morin E."/>
            <person name="Murat C."/>
            <person name="Nolan M."/>
            <person name="Ohm R."/>
            <person name="Pangilinan J."/>
            <person name="Pereira M."/>
            <person name="Perotto S."/>
            <person name="Peter M."/>
            <person name="Riley R."/>
            <person name="Sitrit Y."/>
            <person name="Stielow B."/>
            <person name="Szollosi G."/>
            <person name="Zifcakova L."/>
            <person name="Stursova M."/>
            <person name="Spatafora J.W."/>
            <person name="Tedersoo L."/>
            <person name="Vaario L.-M."/>
            <person name="Yamada A."/>
            <person name="Yan M."/>
            <person name="Wang P."/>
            <person name="Xu J."/>
            <person name="Bruns T."/>
            <person name="Baldrian P."/>
            <person name="Vilgalys R."/>
            <person name="Henrissat B."/>
            <person name="Grigoriev I.V."/>
            <person name="Hibbett D."/>
            <person name="Nagy L.G."/>
            <person name="Martin F.M."/>
        </authorList>
    </citation>
    <scope>NUCLEOTIDE SEQUENCE</scope>
    <source>
        <strain evidence="5">Prilba</strain>
    </source>
</reference>
<dbReference type="SUPFAM" id="SSF48452">
    <property type="entry name" value="TPR-like"/>
    <property type="match status" value="1"/>
</dbReference>
<proteinExistence type="inferred from homology"/>
<evidence type="ECO:0000256" key="3">
    <source>
        <dbReference type="ARBA" id="ARBA00023242"/>
    </source>
</evidence>
<comment type="subcellular location">
    <subcellularLocation>
        <location evidence="1">Nucleus</location>
    </subcellularLocation>
</comment>
<feature type="compositionally biased region" description="Basic and acidic residues" evidence="4">
    <location>
        <begin position="40"/>
        <end position="50"/>
    </location>
</feature>
<keyword evidence="3" id="KW-0539">Nucleus</keyword>
<dbReference type="AlphaFoldDB" id="A0A9P5MXS8"/>
<name>A0A9P5MXS8_9AGAM</name>
<comment type="caution">
    <text evidence="5">The sequence shown here is derived from an EMBL/GenBank/DDBJ whole genome shotgun (WGS) entry which is preliminary data.</text>
</comment>
<feature type="compositionally biased region" description="Basic and acidic residues" evidence="4">
    <location>
        <begin position="74"/>
        <end position="102"/>
    </location>
</feature>
<feature type="compositionally biased region" description="Low complexity" evidence="4">
    <location>
        <begin position="1"/>
        <end position="23"/>
    </location>
</feature>
<feature type="compositionally biased region" description="Basic and acidic residues" evidence="4">
    <location>
        <begin position="228"/>
        <end position="238"/>
    </location>
</feature>
<evidence type="ECO:0000256" key="1">
    <source>
        <dbReference type="ARBA" id="ARBA00004123"/>
    </source>
</evidence>
<feature type="compositionally biased region" description="Basic residues" evidence="4">
    <location>
        <begin position="51"/>
        <end position="62"/>
    </location>
</feature>
<dbReference type="PANTHER" id="PTHR13471">
    <property type="entry name" value="TETRATRICOPEPTIDE-LIKE HELICAL"/>
    <property type="match status" value="1"/>
</dbReference>